<dbReference type="Proteomes" id="UP000606172">
    <property type="component" value="Unassembled WGS sequence"/>
</dbReference>
<accession>A0A919VF44</accession>
<dbReference type="GO" id="GO:0003676">
    <property type="term" value="F:nucleic acid binding"/>
    <property type="evidence" value="ECO:0007669"/>
    <property type="project" value="InterPro"/>
</dbReference>
<dbReference type="InterPro" id="IPR036397">
    <property type="entry name" value="RNaseH_sf"/>
</dbReference>
<name>A0A919VF44_9ACTN</name>
<evidence type="ECO:0000259" key="1">
    <source>
        <dbReference type="Pfam" id="PF13358"/>
    </source>
</evidence>
<dbReference type="RefSeq" id="WP_204030804.1">
    <property type="nucleotide sequence ID" value="NZ_BOOW01000038.1"/>
</dbReference>
<sequence length="356" mass="38730">MRYPDGGGLTAEQRKRREILRMRAADRFAEGATDIQIARELRVTPMSVGRWRRALESGGRGALLSRGAGGAGCKLSPAQLTDLQKVLEEGPAAFGWDDLRWTLARIAEMIDRLYRGGLHPGRGELPAAAHRMESAGSDQARCRARRGGGVDLEAGGVGAGKKRAAGEQGAWIVFEDEAGRSLRSPLGRTWGRRGRTPVVSLPAGGGGRVSIAGLVAVRPGHRPKLLFRTRGRPARRGGRKGFAEADYASLLDGAHRTLGGPIVLVWDNLNTHTSAAMRRLIEVRPWLTVFRLPAYAPELNPVEAVWAHMKRSMANLPLRTVEELVSAVRGRLRRMQYRPDLIAGFVAKTGLGFQPP</sequence>
<dbReference type="AlphaFoldDB" id="A0A919VF44"/>
<dbReference type="SUPFAM" id="SSF46689">
    <property type="entry name" value="Homeodomain-like"/>
    <property type="match status" value="1"/>
</dbReference>
<proteinExistence type="predicted"/>
<evidence type="ECO:0000313" key="2">
    <source>
        <dbReference type="EMBL" id="GII95764.1"/>
    </source>
</evidence>
<feature type="domain" description="Tc1-like transposase DDE" evidence="1">
    <location>
        <begin position="172"/>
        <end position="324"/>
    </location>
</feature>
<keyword evidence="3" id="KW-1185">Reference proteome</keyword>
<dbReference type="EMBL" id="BOOW01000038">
    <property type="protein sequence ID" value="GII95764.1"/>
    <property type="molecule type" value="Genomic_DNA"/>
</dbReference>
<protein>
    <recommendedName>
        <fullName evidence="1">Tc1-like transposase DDE domain-containing protein</fullName>
    </recommendedName>
</protein>
<dbReference type="Gene3D" id="3.30.420.10">
    <property type="entry name" value="Ribonuclease H-like superfamily/Ribonuclease H"/>
    <property type="match status" value="1"/>
</dbReference>
<reference evidence="2" key="1">
    <citation type="submission" date="2021-01" db="EMBL/GenBank/DDBJ databases">
        <title>Whole genome shotgun sequence of Sinosporangium siamense NBRC 109515.</title>
        <authorList>
            <person name="Komaki H."/>
            <person name="Tamura T."/>
        </authorList>
    </citation>
    <scope>NUCLEOTIDE SEQUENCE</scope>
    <source>
        <strain evidence="2">NBRC 109515</strain>
    </source>
</reference>
<evidence type="ECO:0000313" key="3">
    <source>
        <dbReference type="Proteomes" id="UP000606172"/>
    </source>
</evidence>
<dbReference type="InterPro" id="IPR038717">
    <property type="entry name" value="Tc1-like_DDE_dom"/>
</dbReference>
<dbReference type="NCBIfam" id="NF033545">
    <property type="entry name" value="transpos_IS630"/>
    <property type="match status" value="1"/>
</dbReference>
<comment type="caution">
    <text evidence="2">The sequence shown here is derived from an EMBL/GenBank/DDBJ whole genome shotgun (WGS) entry which is preliminary data.</text>
</comment>
<gene>
    <name evidence="2" type="ORF">Ssi02_59950</name>
</gene>
<organism evidence="2 3">
    <name type="scientific">Sinosporangium siamense</name>
    <dbReference type="NCBI Taxonomy" id="1367973"/>
    <lineage>
        <taxon>Bacteria</taxon>
        <taxon>Bacillati</taxon>
        <taxon>Actinomycetota</taxon>
        <taxon>Actinomycetes</taxon>
        <taxon>Streptosporangiales</taxon>
        <taxon>Streptosporangiaceae</taxon>
        <taxon>Sinosporangium</taxon>
    </lineage>
</organism>
<dbReference type="InterPro" id="IPR047655">
    <property type="entry name" value="Transpos_IS630-like"/>
</dbReference>
<dbReference type="InterPro" id="IPR009057">
    <property type="entry name" value="Homeodomain-like_sf"/>
</dbReference>
<dbReference type="Pfam" id="PF13358">
    <property type="entry name" value="DDE_3"/>
    <property type="match status" value="1"/>
</dbReference>
<dbReference type="Pfam" id="PF13384">
    <property type="entry name" value="HTH_23"/>
    <property type="match status" value="1"/>
</dbReference>